<proteinExistence type="predicted"/>
<evidence type="ECO:0000256" key="3">
    <source>
        <dbReference type="ARBA" id="ARBA00023163"/>
    </source>
</evidence>
<keyword evidence="1" id="KW-0805">Transcription regulation</keyword>
<feature type="compositionally biased region" description="Polar residues" evidence="4">
    <location>
        <begin position="382"/>
        <end position="399"/>
    </location>
</feature>
<dbReference type="Pfam" id="PF07729">
    <property type="entry name" value="FCD"/>
    <property type="match status" value="1"/>
</dbReference>
<evidence type="ECO:0000313" key="6">
    <source>
        <dbReference type="EMBL" id="OWQ88594.1"/>
    </source>
</evidence>
<dbReference type="SUPFAM" id="SSF48008">
    <property type="entry name" value="GntR ligand-binding domain-like"/>
    <property type="match status" value="1"/>
</dbReference>
<name>A0A246J8M6_9BURK</name>
<dbReference type="PANTHER" id="PTHR43537">
    <property type="entry name" value="TRANSCRIPTIONAL REGULATOR, GNTR FAMILY"/>
    <property type="match status" value="1"/>
</dbReference>
<keyword evidence="7" id="KW-1185">Reference proteome</keyword>
<evidence type="ECO:0000256" key="1">
    <source>
        <dbReference type="ARBA" id="ARBA00023015"/>
    </source>
</evidence>
<dbReference type="GO" id="GO:0003677">
    <property type="term" value="F:DNA binding"/>
    <property type="evidence" value="ECO:0007669"/>
    <property type="project" value="UniProtKB-KW"/>
</dbReference>
<feature type="domain" description="HTH gntR-type" evidence="5">
    <location>
        <begin position="157"/>
        <end position="224"/>
    </location>
</feature>
<dbReference type="Pfam" id="PF00392">
    <property type="entry name" value="GntR"/>
    <property type="match status" value="1"/>
</dbReference>
<reference evidence="6 7" key="1">
    <citation type="journal article" date="2008" name="Int. J. Syst. Evol. Microbiol.">
        <title>Description of Roseateles aquatilis sp. nov. and Roseateles terrae sp. nov., in the class Betaproteobacteria, and emended description of the genus Roseateles.</title>
        <authorList>
            <person name="Gomila M."/>
            <person name="Bowien B."/>
            <person name="Falsen E."/>
            <person name="Moore E.R."/>
            <person name="Lalucat J."/>
        </authorList>
    </citation>
    <scope>NUCLEOTIDE SEQUENCE [LARGE SCALE GENOMIC DNA]</scope>
    <source>
        <strain evidence="6 7">CCUG 48205</strain>
    </source>
</reference>
<accession>A0A246J8M6</accession>
<keyword evidence="3" id="KW-0804">Transcription</keyword>
<keyword evidence="2" id="KW-0238">DNA-binding</keyword>
<dbReference type="PANTHER" id="PTHR43537:SF45">
    <property type="entry name" value="GNTR FAMILY REGULATORY PROTEIN"/>
    <property type="match status" value="1"/>
</dbReference>
<evidence type="ECO:0000313" key="7">
    <source>
        <dbReference type="Proteomes" id="UP000197468"/>
    </source>
</evidence>
<sequence length="399" mass="43458">MAIKPAPVGLDMGIRLCVSGSPGRDCSASRFTRDNYRAIGNEGAIAPHCPKSLDGAIAFKGRAKFNRFQPCLTADKEHAIRRLGACPSRWHVLRVTGSPPPLPPKEADLMESAKSLVPRDSPDGVIAPLPGAPSRRAMEDLAIALGAPMPTQLPLNTPTYIRLRETIRGEIAAGIFRPGQHLTLAELALRYDTSHSPVREALLQLLCQGVVDMPPNKGATVIEVGASYLKHFFAVRGALQSMLATRACQLCDKPRLATLRDRLSALRQVAAGQDAAALHDADAAFHEELNQLGQNPHAIDILRPRSDLVTAFRRSRRLTMPAEPHIWATTAADLVRAIERRDASTAARCVQSHMKHLERALTDLLAAPRIRDPMDDAEMTHESSLPQGQVDQYQSVNAQ</sequence>
<dbReference type="Gene3D" id="1.20.120.530">
    <property type="entry name" value="GntR ligand-binding domain-like"/>
    <property type="match status" value="1"/>
</dbReference>
<dbReference type="InterPro" id="IPR011711">
    <property type="entry name" value="GntR_C"/>
</dbReference>
<dbReference type="InterPro" id="IPR000524">
    <property type="entry name" value="Tscrpt_reg_HTH_GntR"/>
</dbReference>
<dbReference type="AlphaFoldDB" id="A0A246J8M6"/>
<evidence type="ECO:0000256" key="2">
    <source>
        <dbReference type="ARBA" id="ARBA00023125"/>
    </source>
</evidence>
<gene>
    <name evidence="6" type="ORF">CDN99_17270</name>
</gene>
<dbReference type="SUPFAM" id="SSF46785">
    <property type="entry name" value="Winged helix' DNA-binding domain"/>
    <property type="match status" value="1"/>
</dbReference>
<dbReference type="InterPro" id="IPR036390">
    <property type="entry name" value="WH_DNA-bd_sf"/>
</dbReference>
<evidence type="ECO:0000256" key="4">
    <source>
        <dbReference type="SAM" id="MobiDB-lite"/>
    </source>
</evidence>
<evidence type="ECO:0000259" key="5">
    <source>
        <dbReference type="PROSITE" id="PS50949"/>
    </source>
</evidence>
<dbReference type="InterPro" id="IPR008920">
    <property type="entry name" value="TF_FadR/GntR_C"/>
</dbReference>
<protein>
    <recommendedName>
        <fullName evidence="5">HTH gntR-type domain-containing protein</fullName>
    </recommendedName>
</protein>
<dbReference type="SMART" id="SM00345">
    <property type="entry name" value="HTH_GNTR"/>
    <property type="match status" value="1"/>
</dbReference>
<dbReference type="InterPro" id="IPR036388">
    <property type="entry name" value="WH-like_DNA-bd_sf"/>
</dbReference>
<dbReference type="SMART" id="SM00895">
    <property type="entry name" value="FCD"/>
    <property type="match status" value="1"/>
</dbReference>
<dbReference type="Proteomes" id="UP000197468">
    <property type="component" value="Unassembled WGS sequence"/>
</dbReference>
<dbReference type="PROSITE" id="PS50949">
    <property type="entry name" value="HTH_GNTR"/>
    <property type="match status" value="1"/>
</dbReference>
<dbReference type="Gene3D" id="1.10.10.10">
    <property type="entry name" value="Winged helix-like DNA-binding domain superfamily/Winged helix DNA-binding domain"/>
    <property type="match status" value="1"/>
</dbReference>
<feature type="region of interest" description="Disordered" evidence="4">
    <location>
        <begin position="378"/>
        <end position="399"/>
    </location>
</feature>
<dbReference type="GO" id="GO:0003700">
    <property type="term" value="F:DNA-binding transcription factor activity"/>
    <property type="evidence" value="ECO:0007669"/>
    <property type="project" value="InterPro"/>
</dbReference>
<organism evidence="6 7">
    <name type="scientific">Roseateles aquatilis</name>
    <dbReference type="NCBI Taxonomy" id="431061"/>
    <lineage>
        <taxon>Bacteria</taxon>
        <taxon>Pseudomonadati</taxon>
        <taxon>Pseudomonadota</taxon>
        <taxon>Betaproteobacteria</taxon>
        <taxon>Burkholderiales</taxon>
        <taxon>Sphaerotilaceae</taxon>
        <taxon>Roseateles</taxon>
    </lineage>
</organism>
<dbReference type="EMBL" id="NIOF01000007">
    <property type="protein sequence ID" value="OWQ88594.1"/>
    <property type="molecule type" value="Genomic_DNA"/>
</dbReference>
<comment type="caution">
    <text evidence="6">The sequence shown here is derived from an EMBL/GenBank/DDBJ whole genome shotgun (WGS) entry which is preliminary data.</text>
</comment>